<feature type="transmembrane region" description="Helical" evidence="1">
    <location>
        <begin position="15"/>
        <end position="31"/>
    </location>
</feature>
<evidence type="ECO:0000313" key="2">
    <source>
        <dbReference type="EMBL" id="AKH47009.1"/>
    </source>
</evidence>
<organism evidence="2">
    <name type="scientific">uncultured marine virus</name>
    <dbReference type="NCBI Taxonomy" id="186617"/>
    <lineage>
        <taxon>Viruses</taxon>
        <taxon>environmental samples</taxon>
    </lineage>
</organism>
<dbReference type="EMBL" id="KR029588">
    <property type="protein sequence ID" value="AKH47009.1"/>
    <property type="molecule type" value="Genomic_DNA"/>
</dbReference>
<accession>A0A0F7L372</accession>
<keyword evidence="1" id="KW-0472">Membrane</keyword>
<protein>
    <submittedName>
        <fullName evidence="2">Uncharacterized protein</fullName>
    </submittedName>
</protein>
<name>A0A0F7L372_9VIRU</name>
<keyword evidence="1" id="KW-0812">Transmembrane</keyword>
<reference evidence="2" key="1">
    <citation type="journal article" date="2015" name="Front. Microbiol.">
        <title>Combining genomic sequencing methods to explore viral diversity and reveal potential virus-host interactions.</title>
        <authorList>
            <person name="Chow C.E."/>
            <person name="Winget D.M."/>
            <person name="White R.A.III."/>
            <person name="Hallam S.J."/>
            <person name="Suttle C.A."/>
        </authorList>
    </citation>
    <scope>NUCLEOTIDE SEQUENCE</scope>
    <source>
        <strain evidence="2">Anoxic2_4</strain>
    </source>
</reference>
<reference evidence="2" key="2">
    <citation type="submission" date="2015-03" db="EMBL/GenBank/DDBJ databases">
        <authorList>
            <person name="Chow C.-E.T."/>
            <person name="Winget D.M."/>
            <person name="White R.A.III."/>
            <person name="Hallam S.J."/>
            <person name="Suttle C.A."/>
        </authorList>
    </citation>
    <scope>NUCLEOTIDE SEQUENCE</scope>
    <source>
        <strain evidence="2">Anoxic2_4</strain>
    </source>
</reference>
<evidence type="ECO:0000256" key="1">
    <source>
        <dbReference type="SAM" id="Phobius"/>
    </source>
</evidence>
<proteinExistence type="predicted"/>
<keyword evidence="1" id="KW-1133">Transmembrane helix</keyword>
<sequence>MGCSYDNPIPKNEMRGYYMFVVVSIYLLIMLSPEPHNSRDACHQVLRGCRREYII</sequence>